<dbReference type="AlphaFoldDB" id="A0AAW5R0H6"/>
<sequence>MAIPADLALSSPALGPALSTGAKGTPDSIRQSAQEFESVFLNTMLSQMFAGVSTDGPFGGGHGEEMFRSLLIEQYGANIAAAGGIGIADDVARELLSLQEANNDIQQ</sequence>
<organism evidence="3 4">
    <name type="scientific">Microbaculum marinisediminis</name>
    <dbReference type="NCBI Taxonomy" id="2931392"/>
    <lineage>
        <taxon>Bacteria</taxon>
        <taxon>Pseudomonadati</taxon>
        <taxon>Pseudomonadota</taxon>
        <taxon>Alphaproteobacteria</taxon>
        <taxon>Hyphomicrobiales</taxon>
        <taxon>Tepidamorphaceae</taxon>
        <taxon>Microbaculum</taxon>
    </lineage>
</organism>
<dbReference type="InterPro" id="IPR019301">
    <property type="entry name" value="Flagellar_prot_FlgJ_N"/>
</dbReference>
<feature type="domain" description="Flagellar protein FlgJ N-terminal" evidence="2">
    <location>
        <begin position="47"/>
        <end position="93"/>
    </location>
</feature>
<proteinExistence type="predicted"/>
<dbReference type="Pfam" id="PF10135">
    <property type="entry name" value="Rod-binding"/>
    <property type="match status" value="1"/>
</dbReference>
<comment type="caution">
    <text evidence="3">The sequence shown here is derived from an EMBL/GenBank/DDBJ whole genome shotgun (WGS) entry which is preliminary data.</text>
</comment>
<accession>A0AAW5R0H6</accession>
<gene>
    <name evidence="3" type="ORF">MUB46_13215</name>
</gene>
<dbReference type="EMBL" id="JALIDZ010000005">
    <property type="protein sequence ID" value="MCT8972820.1"/>
    <property type="molecule type" value="Genomic_DNA"/>
</dbReference>
<evidence type="ECO:0000256" key="1">
    <source>
        <dbReference type="SAM" id="MobiDB-lite"/>
    </source>
</evidence>
<feature type="compositionally biased region" description="Low complexity" evidence="1">
    <location>
        <begin position="1"/>
        <end position="19"/>
    </location>
</feature>
<evidence type="ECO:0000259" key="2">
    <source>
        <dbReference type="Pfam" id="PF10135"/>
    </source>
</evidence>
<evidence type="ECO:0000313" key="3">
    <source>
        <dbReference type="EMBL" id="MCT8972820.1"/>
    </source>
</evidence>
<feature type="region of interest" description="Disordered" evidence="1">
    <location>
        <begin position="1"/>
        <end position="29"/>
    </location>
</feature>
<dbReference type="Proteomes" id="UP001320898">
    <property type="component" value="Unassembled WGS sequence"/>
</dbReference>
<keyword evidence="4" id="KW-1185">Reference proteome</keyword>
<dbReference type="RefSeq" id="WP_261616394.1">
    <property type="nucleotide sequence ID" value="NZ_JALIDZ010000005.1"/>
</dbReference>
<evidence type="ECO:0000313" key="4">
    <source>
        <dbReference type="Proteomes" id="UP001320898"/>
    </source>
</evidence>
<reference evidence="3 4" key="1">
    <citation type="submission" date="2022-04" db="EMBL/GenBank/DDBJ databases">
        <authorList>
            <person name="Ye Y.-Q."/>
            <person name="Du Z.-J."/>
        </authorList>
    </citation>
    <scope>NUCLEOTIDE SEQUENCE [LARGE SCALE GENOMIC DNA]</scope>
    <source>
        <strain evidence="3 4">A6E488</strain>
    </source>
</reference>
<name>A0AAW5R0H6_9HYPH</name>
<protein>
    <submittedName>
        <fullName evidence="3">Rod-binding protein</fullName>
    </submittedName>
</protein>